<sequence length="317" mass="32089">MIRWLALLLLAGALAWCGPAQAQTCTATPSNLDFGNVNPIAGAAVARSGTINITCNWTLISLQPNAQVCLNLSTATTRALANGANTIQYNLYQDAGNTQLWGSTSSGNTPISVSIAKPLIGTTGNATVNFYGQITAGQTTIPTSGNASTVYSQSFNAETVLAYGYYLLVAPSCASLASAGSFPFTVSATVTNNCTIGATNLSFGTAGVIGAGINALSSLSVTCTNGDAWRISLNGGGSGDVAARVMQRTGGGGSVGYQLYTDGARSQPWGDGSGGTTRVTGTGTGLAQAVTVYGRVPSQATPMPGNYSDTVMATIEF</sequence>
<dbReference type="AlphaFoldDB" id="A0A1I2FA01"/>
<evidence type="ECO:0000256" key="1">
    <source>
        <dbReference type="SAM" id="SignalP"/>
    </source>
</evidence>
<evidence type="ECO:0000313" key="3">
    <source>
        <dbReference type="EMBL" id="SFF01873.1"/>
    </source>
</evidence>
<organism evidence="3 4">
    <name type="scientific">Dyella marensis</name>
    <dbReference type="NCBI Taxonomy" id="500610"/>
    <lineage>
        <taxon>Bacteria</taxon>
        <taxon>Pseudomonadati</taxon>
        <taxon>Pseudomonadota</taxon>
        <taxon>Gammaproteobacteria</taxon>
        <taxon>Lysobacterales</taxon>
        <taxon>Rhodanobacteraceae</taxon>
        <taxon>Dyella</taxon>
    </lineage>
</organism>
<dbReference type="InterPro" id="IPR053167">
    <property type="entry name" value="Spore_coat_component"/>
</dbReference>
<protein>
    <submittedName>
        <fullName evidence="3">Spore coat protein U (SCPU) domain-containing protein</fullName>
    </submittedName>
</protein>
<dbReference type="EMBL" id="FONH01000006">
    <property type="protein sequence ID" value="SFF01873.1"/>
    <property type="molecule type" value="Genomic_DNA"/>
</dbReference>
<feature type="signal peptide" evidence="1">
    <location>
        <begin position="1"/>
        <end position="22"/>
    </location>
</feature>
<keyword evidence="1" id="KW-0732">Signal</keyword>
<dbReference type="SMART" id="SM00972">
    <property type="entry name" value="SCPU"/>
    <property type="match status" value="2"/>
</dbReference>
<dbReference type="PANTHER" id="PTHR37089:SF4">
    <property type="entry name" value="EXPORTED PROTEIN"/>
    <property type="match status" value="1"/>
</dbReference>
<proteinExistence type="predicted"/>
<feature type="chain" id="PRO_5011600732" evidence="1">
    <location>
        <begin position="23"/>
        <end position="317"/>
    </location>
</feature>
<evidence type="ECO:0000313" key="4">
    <source>
        <dbReference type="Proteomes" id="UP000199477"/>
    </source>
</evidence>
<accession>A0A1I2FA01</accession>
<dbReference type="RefSeq" id="WP_051548335.1">
    <property type="nucleotide sequence ID" value="NZ_FONH01000006.1"/>
</dbReference>
<name>A0A1I2FA01_9GAMM</name>
<dbReference type="Proteomes" id="UP000199477">
    <property type="component" value="Unassembled WGS sequence"/>
</dbReference>
<dbReference type="Pfam" id="PF05229">
    <property type="entry name" value="SCPU"/>
    <property type="match status" value="2"/>
</dbReference>
<keyword evidence="4" id="KW-1185">Reference proteome</keyword>
<dbReference type="PANTHER" id="PTHR37089">
    <property type="entry name" value="PROTEIN U-RELATED"/>
    <property type="match status" value="1"/>
</dbReference>
<keyword evidence="3" id="KW-0167">Capsid protein</keyword>
<gene>
    <name evidence="3" type="ORF">SAMN02799615_02204</name>
</gene>
<feature type="domain" description="Spore coat protein U/FanG" evidence="2">
    <location>
        <begin position="19"/>
        <end position="140"/>
    </location>
</feature>
<evidence type="ECO:0000259" key="2">
    <source>
        <dbReference type="Pfam" id="PF05229"/>
    </source>
</evidence>
<dbReference type="STRING" id="500610.SAMN02799615_02204"/>
<reference evidence="4" key="1">
    <citation type="submission" date="2016-10" db="EMBL/GenBank/DDBJ databases">
        <authorList>
            <person name="Varghese N."/>
            <person name="Submissions S."/>
        </authorList>
    </citation>
    <scope>NUCLEOTIDE SEQUENCE [LARGE SCALE GENOMIC DNA]</scope>
    <source>
        <strain evidence="4">UNC178MFTsu3.1</strain>
    </source>
</reference>
<dbReference type="InterPro" id="IPR007893">
    <property type="entry name" value="Spore_coat_U/FanG"/>
</dbReference>
<keyword evidence="3" id="KW-0946">Virion</keyword>
<feature type="domain" description="Spore coat protein U/FanG" evidence="2">
    <location>
        <begin position="183"/>
        <end position="314"/>
    </location>
</feature>